<sequence length="306" mass="33550">MAEQAAATGARKSANFFQIFIEVFSIVAALLLFASAYIQYRLFASLDLPFFLVASTEDILLGGFSILATTLDQFLRMAFWLALPTHLVVFAAIILLSFATCRLLGWSGWWRRVAVVALLTALVLGLRAMLADSFPLHGNANTVQDWIRGAFGPVDANGPLGMWSFILRLLAWTALALVPVALLFRVIGRREGTRPGWREVFAFARSLGEPTLFLVLLLLVAGSVPPAIYQSFSWGKGKVTEITPEAALTGCEGGELFVVWSGSKAEVLRCFAASGERDFVVLRGEHTVIELERQNVRGSTLERIEP</sequence>
<keyword evidence="1" id="KW-1133">Transmembrane helix</keyword>
<evidence type="ECO:0000313" key="2">
    <source>
        <dbReference type="EMBL" id="GGA01460.1"/>
    </source>
</evidence>
<feature type="transmembrane region" description="Helical" evidence="1">
    <location>
        <begin position="77"/>
        <end position="101"/>
    </location>
</feature>
<proteinExistence type="predicted"/>
<accession>A0ABQ1F7H9</accession>
<keyword evidence="1" id="KW-0812">Transmembrane</keyword>
<feature type="transmembrane region" description="Helical" evidence="1">
    <location>
        <begin position="113"/>
        <end position="130"/>
    </location>
</feature>
<keyword evidence="1" id="KW-0472">Membrane</keyword>
<protein>
    <submittedName>
        <fullName evidence="2">Uncharacterized protein</fullName>
    </submittedName>
</protein>
<reference evidence="3" key="1">
    <citation type="journal article" date="2019" name="Int. J. Syst. Evol. Microbiol.">
        <title>The Global Catalogue of Microorganisms (GCM) 10K type strain sequencing project: providing services to taxonomists for standard genome sequencing and annotation.</title>
        <authorList>
            <consortium name="The Broad Institute Genomics Platform"/>
            <consortium name="The Broad Institute Genome Sequencing Center for Infectious Disease"/>
            <person name="Wu L."/>
            <person name="Ma J."/>
        </authorList>
    </citation>
    <scope>NUCLEOTIDE SEQUENCE [LARGE SCALE GENOMIC DNA]</scope>
    <source>
        <strain evidence="3">CGMCC 1.15297</strain>
    </source>
</reference>
<gene>
    <name evidence="2" type="ORF">GCM10010923_07790</name>
</gene>
<dbReference type="Proteomes" id="UP000603317">
    <property type="component" value="Unassembled WGS sequence"/>
</dbReference>
<keyword evidence="3" id="KW-1185">Reference proteome</keyword>
<dbReference type="RefSeq" id="WP_188641458.1">
    <property type="nucleotide sequence ID" value="NZ_BMID01000001.1"/>
</dbReference>
<comment type="caution">
    <text evidence="2">The sequence shown here is derived from an EMBL/GenBank/DDBJ whole genome shotgun (WGS) entry which is preliminary data.</text>
</comment>
<evidence type="ECO:0000256" key="1">
    <source>
        <dbReference type="SAM" id="Phobius"/>
    </source>
</evidence>
<dbReference type="EMBL" id="BMID01000001">
    <property type="protein sequence ID" value="GGA01460.1"/>
    <property type="molecule type" value="Genomic_DNA"/>
</dbReference>
<feature type="transmembrane region" description="Helical" evidence="1">
    <location>
        <begin position="16"/>
        <end position="38"/>
    </location>
</feature>
<feature type="transmembrane region" description="Helical" evidence="1">
    <location>
        <begin position="165"/>
        <end position="188"/>
    </location>
</feature>
<evidence type="ECO:0000313" key="3">
    <source>
        <dbReference type="Proteomes" id="UP000603317"/>
    </source>
</evidence>
<name>A0ABQ1F7H9_9SPHN</name>
<organism evidence="2 3">
    <name type="scientific">Blastomonas marina</name>
    <dbReference type="NCBI Taxonomy" id="1867408"/>
    <lineage>
        <taxon>Bacteria</taxon>
        <taxon>Pseudomonadati</taxon>
        <taxon>Pseudomonadota</taxon>
        <taxon>Alphaproteobacteria</taxon>
        <taxon>Sphingomonadales</taxon>
        <taxon>Sphingomonadaceae</taxon>
        <taxon>Blastomonas</taxon>
    </lineage>
</organism>
<feature type="transmembrane region" description="Helical" evidence="1">
    <location>
        <begin position="200"/>
        <end position="221"/>
    </location>
</feature>